<organism evidence="2 3">
    <name type="scientific">Candidatus Brocadia sapporoensis</name>
    <dbReference type="NCBI Taxonomy" id="392547"/>
    <lineage>
        <taxon>Bacteria</taxon>
        <taxon>Pseudomonadati</taxon>
        <taxon>Planctomycetota</taxon>
        <taxon>Candidatus Brocadiia</taxon>
        <taxon>Candidatus Brocadiales</taxon>
        <taxon>Candidatus Brocadiaceae</taxon>
        <taxon>Candidatus Brocadia</taxon>
    </lineage>
</organism>
<dbReference type="SUPFAM" id="SSF50475">
    <property type="entry name" value="FMN-binding split barrel"/>
    <property type="match status" value="1"/>
</dbReference>
<dbReference type="InterPro" id="IPR011576">
    <property type="entry name" value="Pyridox_Oxase_N"/>
</dbReference>
<keyword evidence="3" id="KW-1185">Reference proteome</keyword>
<dbReference type="InterPro" id="IPR012349">
    <property type="entry name" value="Split_barrel_FMN-bd"/>
</dbReference>
<reference evidence="2 3" key="1">
    <citation type="journal article" date="2016" name="Genome Announc.">
        <title>Draft Genome Sequence of the Anaerobic Ammonium-Oxidizing Bacterium 'Candidatus Brocadia sp. 40'.</title>
        <authorList>
            <person name="Ali M."/>
            <person name="Haroon M.F."/>
            <person name="Narita Y."/>
            <person name="Zhang L."/>
            <person name="Rangel Shaw D."/>
            <person name="Okabe S."/>
            <person name="Saikaly P.E."/>
        </authorList>
    </citation>
    <scope>NUCLEOTIDE SEQUENCE [LARGE SCALE GENOMIC DNA]</scope>
    <source>
        <strain evidence="2 3">40</strain>
    </source>
</reference>
<dbReference type="RefSeq" id="WP_070066745.1">
    <property type="nucleotide sequence ID" value="NZ_MJUW02000059.1"/>
</dbReference>
<dbReference type="AlphaFoldDB" id="A0A1V6M0Z6"/>
<dbReference type="EMBL" id="MJUW02000059">
    <property type="protein sequence ID" value="OQD46069.1"/>
    <property type="molecule type" value="Genomic_DNA"/>
</dbReference>
<comment type="caution">
    <text evidence="2">The sequence shown here is derived from an EMBL/GenBank/DDBJ whole genome shotgun (WGS) entry which is preliminary data.</text>
</comment>
<evidence type="ECO:0000313" key="3">
    <source>
        <dbReference type="Proteomes" id="UP000242219"/>
    </source>
</evidence>
<protein>
    <submittedName>
        <fullName evidence="2">FMN-binding protein</fullName>
    </submittedName>
</protein>
<accession>A0A1V6M0Z6</accession>
<sequence length="127" mass="13938">MIPNKLMEILKIEPDGVVAIATLGKEGQHLVNTWNGYIAISSDERLFIPVGHMHKTEANIALNPHVLITLGSRKVDGMHGSGSGTGFLIRGKATFIRSGPDFDSMRERFRWLRAILAVTIDSATQTL</sequence>
<feature type="domain" description="Pyridoxamine 5'-phosphate oxidase N-terminal" evidence="1">
    <location>
        <begin position="14"/>
        <end position="108"/>
    </location>
</feature>
<evidence type="ECO:0000313" key="2">
    <source>
        <dbReference type="EMBL" id="OQD46069.1"/>
    </source>
</evidence>
<dbReference type="Proteomes" id="UP000242219">
    <property type="component" value="Unassembled WGS sequence"/>
</dbReference>
<name>A0A1V6M0Z6_9BACT</name>
<gene>
    <name evidence="2" type="ORF">BIY37_05090</name>
</gene>
<dbReference type="Gene3D" id="2.30.110.10">
    <property type="entry name" value="Electron Transport, Fmn-binding Protein, Chain A"/>
    <property type="match status" value="1"/>
</dbReference>
<proteinExistence type="predicted"/>
<dbReference type="Pfam" id="PF01243">
    <property type="entry name" value="PNPOx_N"/>
    <property type="match status" value="1"/>
</dbReference>
<evidence type="ECO:0000259" key="1">
    <source>
        <dbReference type="Pfam" id="PF01243"/>
    </source>
</evidence>